<evidence type="ECO:0000313" key="3">
    <source>
        <dbReference type="Proteomes" id="UP000465301"/>
    </source>
</evidence>
<proteinExistence type="predicted"/>
<feature type="compositionally biased region" description="Basic and acidic residues" evidence="1">
    <location>
        <begin position="14"/>
        <end position="38"/>
    </location>
</feature>
<comment type="caution">
    <text evidence="2">The sequence shown here is derived from an EMBL/GenBank/DDBJ whole genome shotgun (WGS) entry which is preliminary data.</text>
</comment>
<name>A0A7I9Z7K0_9MYCO</name>
<evidence type="ECO:0000313" key="2">
    <source>
        <dbReference type="EMBL" id="GFG96822.1"/>
    </source>
</evidence>
<keyword evidence="3" id="KW-1185">Reference proteome</keyword>
<feature type="compositionally biased region" description="Basic and acidic residues" evidence="1">
    <location>
        <begin position="443"/>
        <end position="452"/>
    </location>
</feature>
<dbReference type="Pfam" id="PF03993">
    <property type="entry name" value="DUF349"/>
    <property type="match status" value="3"/>
</dbReference>
<reference evidence="2 3" key="1">
    <citation type="journal article" date="2019" name="Emerg. Microbes Infect.">
        <title>Comprehensive subspecies identification of 175 nontuberculous mycobacteria species based on 7547 genomic profiles.</title>
        <authorList>
            <person name="Matsumoto Y."/>
            <person name="Kinjo T."/>
            <person name="Motooka D."/>
            <person name="Nabeya D."/>
            <person name="Jung N."/>
            <person name="Uechi K."/>
            <person name="Horii T."/>
            <person name="Iida T."/>
            <person name="Fujita J."/>
            <person name="Nakamura S."/>
        </authorList>
    </citation>
    <scope>NUCLEOTIDE SEQUENCE [LARGE SCALE GENOMIC DNA]</scope>
    <source>
        <strain evidence="2 3">JCM 30726</strain>
    </source>
</reference>
<feature type="compositionally biased region" description="Low complexity" evidence="1">
    <location>
        <begin position="416"/>
        <end position="442"/>
    </location>
</feature>
<sequence length="472" mass="52035">MQETVPLRAAGARDTNRARLRKGSDERMTADQPRDDSARPVPRPGPRPGPRPASPGARPAAHPVVVPPPPSNPHQFGRVDDDGTVWLISAAGERVVGSWQAGDREAAFAHFGRRFDDLATEVTLMEERLASGTGDARKIKAHASELAETLPTAAVLGDIDALAGRLASIAEHAEATVAADRSRREEHRATQTARKEALAAEAEELAATSTQWKAAGDRLRAILDEWKTISGLDRKVDDALWKRYSAAREAFNRRRGSHFAELDRERSGIRQAKERLCERAEALSDSTDWTATSAEFRKLLTEWKAAGRATREVDDALWRRFKAAQDVFFTARNAVTAEKDAEFRANATAKEALLAEAEKLDTSNHAAARAALRAIADKWDAIGKVPRERSAELERRLRAVEKKVRDAGESDWSDPQAQARAEQFQARAEQYEQQAQKAAAAGRTKEAEEAKANAEQWRQWAQAAVEALTRKS</sequence>
<feature type="region of interest" description="Disordered" evidence="1">
    <location>
        <begin position="1"/>
        <end position="79"/>
    </location>
</feature>
<evidence type="ECO:0000256" key="1">
    <source>
        <dbReference type="SAM" id="MobiDB-lite"/>
    </source>
</evidence>
<feature type="region of interest" description="Disordered" evidence="1">
    <location>
        <begin position="406"/>
        <end position="455"/>
    </location>
</feature>
<organism evidence="2 3">
    <name type="scientific">Mycobacterium timonense</name>
    <dbReference type="NCBI Taxonomy" id="701043"/>
    <lineage>
        <taxon>Bacteria</taxon>
        <taxon>Bacillati</taxon>
        <taxon>Actinomycetota</taxon>
        <taxon>Actinomycetes</taxon>
        <taxon>Mycobacteriales</taxon>
        <taxon>Mycobacteriaceae</taxon>
        <taxon>Mycobacterium</taxon>
        <taxon>Mycobacterium avium complex (MAC)</taxon>
    </lineage>
</organism>
<evidence type="ECO:0008006" key="4">
    <source>
        <dbReference type="Google" id="ProtNLM"/>
    </source>
</evidence>
<dbReference type="AlphaFoldDB" id="A0A7I9Z7K0"/>
<dbReference type="EMBL" id="BLLA01000001">
    <property type="protein sequence ID" value="GFG96822.1"/>
    <property type="molecule type" value="Genomic_DNA"/>
</dbReference>
<protein>
    <recommendedName>
        <fullName evidence="4">DNA repair ATPase</fullName>
    </recommendedName>
</protein>
<accession>A0A7I9Z7K0</accession>
<gene>
    <name evidence="2" type="ORF">MTIM_27010</name>
</gene>
<dbReference type="InterPro" id="IPR007139">
    <property type="entry name" value="DUF349"/>
</dbReference>
<feature type="compositionally biased region" description="Pro residues" evidence="1">
    <location>
        <begin position="41"/>
        <end position="53"/>
    </location>
</feature>
<dbReference type="Proteomes" id="UP000465301">
    <property type="component" value="Unassembled WGS sequence"/>
</dbReference>
<feature type="compositionally biased region" description="Low complexity" evidence="1">
    <location>
        <begin position="54"/>
        <end position="64"/>
    </location>
</feature>